<keyword evidence="4 9" id="KW-0732">Signal</keyword>
<evidence type="ECO:0000256" key="1">
    <source>
        <dbReference type="ARBA" id="ARBA00004141"/>
    </source>
</evidence>
<feature type="transmembrane region" description="Helical" evidence="8">
    <location>
        <begin position="739"/>
        <end position="758"/>
    </location>
</feature>
<organism evidence="10 11">
    <name type="scientific">Acanthoscelides obtectus</name>
    <name type="common">Bean weevil</name>
    <name type="synonym">Bruchus obtectus</name>
    <dbReference type="NCBI Taxonomy" id="200917"/>
    <lineage>
        <taxon>Eukaryota</taxon>
        <taxon>Metazoa</taxon>
        <taxon>Ecdysozoa</taxon>
        <taxon>Arthropoda</taxon>
        <taxon>Hexapoda</taxon>
        <taxon>Insecta</taxon>
        <taxon>Pterygota</taxon>
        <taxon>Neoptera</taxon>
        <taxon>Endopterygota</taxon>
        <taxon>Coleoptera</taxon>
        <taxon>Polyphaga</taxon>
        <taxon>Cucujiformia</taxon>
        <taxon>Chrysomeloidea</taxon>
        <taxon>Chrysomelidae</taxon>
        <taxon>Bruchinae</taxon>
        <taxon>Bruchini</taxon>
        <taxon>Acanthoscelides</taxon>
    </lineage>
</organism>
<evidence type="ECO:0000256" key="3">
    <source>
        <dbReference type="ARBA" id="ARBA00022692"/>
    </source>
</evidence>
<evidence type="ECO:0000313" key="11">
    <source>
        <dbReference type="Proteomes" id="UP001152888"/>
    </source>
</evidence>
<dbReference type="PANTHER" id="PTHR12185">
    <property type="entry name" value="SID1 TRANSMEMBRANE FAMILY MEMEBER"/>
    <property type="match status" value="1"/>
</dbReference>
<keyword evidence="5 8" id="KW-1133">Transmembrane helix</keyword>
<feature type="transmembrane region" description="Helical" evidence="8">
    <location>
        <begin position="573"/>
        <end position="594"/>
    </location>
</feature>
<feature type="transmembrane region" description="Helical" evidence="8">
    <location>
        <begin position="518"/>
        <end position="537"/>
    </location>
</feature>
<evidence type="ECO:0000256" key="5">
    <source>
        <dbReference type="ARBA" id="ARBA00022989"/>
    </source>
</evidence>
<evidence type="ECO:0000256" key="7">
    <source>
        <dbReference type="ARBA" id="ARBA00023180"/>
    </source>
</evidence>
<dbReference type="Pfam" id="PF13965">
    <property type="entry name" value="SID-1_RNA_chan"/>
    <property type="match status" value="1"/>
</dbReference>
<evidence type="ECO:0000256" key="2">
    <source>
        <dbReference type="ARBA" id="ARBA00006618"/>
    </source>
</evidence>
<evidence type="ECO:0000313" key="10">
    <source>
        <dbReference type="EMBL" id="CAH1990161.1"/>
    </source>
</evidence>
<reference evidence="10" key="1">
    <citation type="submission" date="2022-03" db="EMBL/GenBank/DDBJ databases">
        <authorList>
            <person name="Sayadi A."/>
        </authorList>
    </citation>
    <scope>NUCLEOTIDE SEQUENCE</scope>
</reference>
<dbReference type="Proteomes" id="UP001152888">
    <property type="component" value="Unassembled WGS sequence"/>
</dbReference>
<dbReference type="OrthoDB" id="416618at2759"/>
<feature type="transmembrane region" description="Helical" evidence="8">
    <location>
        <begin position="491"/>
        <end position="512"/>
    </location>
</feature>
<evidence type="ECO:0000256" key="4">
    <source>
        <dbReference type="ARBA" id="ARBA00022729"/>
    </source>
</evidence>
<dbReference type="AlphaFoldDB" id="A0A9P0PMP3"/>
<feature type="transmembrane region" description="Helical" evidence="8">
    <location>
        <begin position="549"/>
        <end position="567"/>
    </location>
</feature>
<accession>A0A9P0PMP3</accession>
<dbReference type="GO" id="GO:0005764">
    <property type="term" value="C:lysosome"/>
    <property type="evidence" value="ECO:0007669"/>
    <property type="project" value="TreeGrafter"/>
</dbReference>
<keyword evidence="6 8" id="KW-0472">Membrane</keyword>
<dbReference type="PANTHER" id="PTHR12185:SF14">
    <property type="entry name" value="CHOLESTEROL UPTAKE PROTEIN 1"/>
    <property type="match status" value="1"/>
</dbReference>
<keyword evidence="11" id="KW-1185">Reference proteome</keyword>
<evidence type="ECO:0000256" key="8">
    <source>
        <dbReference type="SAM" id="Phobius"/>
    </source>
</evidence>
<feature type="chain" id="PRO_5040475978" evidence="9">
    <location>
        <begin position="22"/>
        <end position="773"/>
    </location>
</feature>
<comment type="similarity">
    <text evidence="2">Belongs to the SID1 family.</text>
</comment>
<evidence type="ECO:0000256" key="9">
    <source>
        <dbReference type="SAM" id="SignalP"/>
    </source>
</evidence>
<name>A0A9P0PMP3_ACAOB</name>
<feature type="transmembrane region" description="Helical" evidence="8">
    <location>
        <begin position="627"/>
        <end position="650"/>
    </location>
</feature>
<feature type="transmembrane region" description="Helical" evidence="8">
    <location>
        <begin position="689"/>
        <end position="708"/>
    </location>
</feature>
<dbReference type="GO" id="GO:0051033">
    <property type="term" value="F:RNA transmembrane transporter activity"/>
    <property type="evidence" value="ECO:0007669"/>
    <property type="project" value="TreeGrafter"/>
</dbReference>
<proteinExistence type="inferred from homology"/>
<dbReference type="GO" id="GO:0003725">
    <property type="term" value="F:double-stranded RNA binding"/>
    <property type="evidence" value="ECO:0007669"/>
    <property type="project" value="TreeGrafter"/>
</dbReference>
<dbReference type="EMBL" id="CAKOFQ010007080">
    <property type="protein sequence ID" value="CAH1990161.1"/>
    <property type="molecule type" value="Genomic_DNA"/>
</dbReference>
<feature type="transmembrane region" description="Helical" evidence="8">
    <location>
        <begin position="656"/>
        <end position="677"/>
    </location>
</feature>
<protein>
    <submittedName>
        <fullName evidence="10">Uncharacterized protein</fullName>
    </submittedName>
</protein>
<gene>
    <name evidence="10" type="ORF">ACAOBT_LOCUS19489</name>
</gene>
<feature type="transmembrane region" description="Helical" evidence="8">
    <location>
        <begin position="321"/>
        <end position="339"/>
    </location>
</feature>
<feature type="transmembrane region" description="Helical" evidence="8">
    <location>
        <begin position="453"/>
        <end position="471"/>
    </location>
</feature>
<keyword evidence="7" id="KW-0325">Glycoprotein</keyword>
<feature type="transmembrane region" description="Helical" evidence="8">
    <location>
        <begin position="397"/>
        <end position="419"/>
    </location>
</feature>
<keyword evidence="3 8" id="KW-0812">Transmembrane</keyword>
<evidence type="ECO:0000256" key="6">
    <source>
        <dbReference type="ARBA" id="ARBA00023136"/>
    </source>
</evidence>
<dbReference type="GO" id="GO:0005886">
    <property type="term" value="C:plasma membrane"/>
    <property type="evidence" value="ECO:0007669"/>
    <property type="project" value="TreeGrafter"/>
</dbReference>
<feature type="signal peptide" evidence="9">
    <location>
        <begin position="1"/>
        <end position="21"/>
    </location>
</feature>
<comment type="subcellular location">
    <subcellularLocation>
        <location evidence="1">Membrane</location>
        <topology evidence="1">Multi-pass membrane protein</topology>
    </subcellularLocation>
</comment>
<comment type="caution">
    <text evidence="10">The sequence shown here is derived from an EMBL/GenBank/DDBJ whole genome shotgun (WGS) entry which is preliminary data.</text>
</comment>
<dbReference type="InterPro" id="IPR025958">
    <property type="entry name" value="SID1_TM_fam"/>
</dbReference>
<sequence>MSWAPHLTALFTWIHVAGTLATVPLLIEKIEPNSTKARVYTLNATHHVALLFRNIPNLKTPNPFLIKTWSSGSVSERLPILVVAQQKRQVSAWTVPLTVEPQRTREDYSEEENNVGKTLFHNVSRIMCHDFMREIINGEFSTLPLTIAQSFVVGLSTSSPTNVSVHVELEEQTKFFLKAGKSYTLSVSPSQPKYAFYKFTDKTSDTVVVEVGSGDDICLTMSIQDAKCPVFDMYKDIKYEGIHQTMNIKGAVTIRRKDFQGSQGFFVVLVAHPDDTECGQSHSALPSPLTAREKPNADANIETKVTVLVRDGLGWKGYTKAAWGAIGVLLLLAVILLAMQMALNRYGTIAKYCFDDVIVTDHYHHMDGEQVCKLLQENRLTLSLLARQPRKIKKRSYNYLSHTLSIALFYSIPVVQLVVTYQRIVNITGNEDMCYYNFLCAHPAFGFSDFNHIFSNIGYVVFGIVFILVVMDRHRIIQFRKEKGIPVHYGLFHAMGVALIIEGLLSACYHICPSQSNYQFDTSFMYVMTVLIMVKLYQNRHPDINATAYTTFTVLGAVIFMATVGILNGSLSVWVLFVVSYSALCVAVSLKIYFLNHVLDGLKQCKGMIQKDGFSSDAFKPVRKARFCLLLTSNLANYAMLVSGLCLYSRNVTDFGTFLLGLLMANAVIQTIFYTSMKLCAGERVCPEATIYGLLGAATWVTAGFFFLDAATLWTVTPAESRQWNQPCVLLDFYDKHDVWHLLSAPALYFTFMFLMCLDDDIIDRPQCEIPVF</sequence>